<dbReference type="PROSITE" id="PS51257">
    <property type="entry name" value="PROKAR_LIPOPROTEIN"/>
    <property type="match status" value="1"/>
</dbReference>
<dbReference type="Pfam" id="PF13145">
    <property type="entry name" value="Rotamase_2"/>
    <property type="match status" value="1"/>
</dbReference>
<dbReference type="Gene3D" id="3.10.50.40">
    <property type="match status" value="1"/>
</dbReference>
<comment type="caution">
    <text evidence="3">The sequence shown here is derived from an EMBL/GenBank/DDBJ whole genome shotgun (WGS) entry which is preliminary data.</text>
</comment>
<dbReference type="PROSITE" id="PS50198">
    <property type="entry name" value="PPIC_PPIASE_2"/>
    <property type="match status" value="1"/>
</dbReference>
<name>A0A540WSJ7_9BACT</name>
<dbReference type="Proteomes" id="UP000315369">
    <property type="component" value="Unassembled WGS sequence"/>
</dbReference>
<dbReference type="InterPro" id="IPR027304">
    <property type="entry name" value="Trigger_fact/SurA_dom_sf"/>
</dbReference>
<reference evidence="3 4" key="1">
    <citation type="submission" date="2019-06" db="EMBL/GenBank/DDBJ databases">
        <authorList>
            <person name="Livingstone P."/>
            <person name="Whitworth D."/>
        </authorList>
    </citation>
    <scope>NUCLEOTIDE SEQUENCE [LARGE SCALE GENOMIC DNA]</scope>
    <source>
        <strain evidence="3 4">AM401</strain>
    </source>
</reference>
<keyword evidence="1" id="KW-0413">Isomerase</keyword>
<protein>
    <recommendedName>
        <fullName evidence="2">PpiC domain-containing protein</fullName>
    </recommendedName>
</protein>
<evidence type="ECO:0000259" key="2">
    <source>
        <dbReference type="PROSITE" id="PS50198"/>
    </source>
</evidence>
<sequence>MSQRVWIGAVVVWGLLGGGACEKQAPITDVTEGGPVAARFEGGMLTVAEVERESRRLPPALRAKFETGPGRREFIRSLVDKRLLALEAARQGLTATPEIRRQVRELEERLSIEALLAAEEHAAAAPTEAEARAFHEAHVERFAEPERLRVARVLVSVASGSTKHAWEQARARADGFRKRLLAGEPVGKVAVEGEGPERIRGGDLGLLARGELGSEPQERAALALTKVGAVSGVVESSEGVLVLVLLDRRPARVPAFEEVRAAVLGQMRPGGQRKVLSQVLTRLRTAAHVKLEEGDATTTAAETSAGARR</sequence>
<dbReference type="EMBL" id="VIFM01000193">
    <property type="protein sequence ID" value="TQF11364.1"/>
    <property type="molecule type" value="Genomic_DNA"/>
</dbReference>
<dbReference type="SUPFAM" id="SSF109998">
    <property type="entry name" value="Triger factor/SurA peptide-binding domain-like"/>
    <property type="match status" value="1"/>
</dbReference>
<evidence type="ECO:0000256" key="1">
    <source>
        <dbReference type="PROSITE-ProRule" id="PRU00278"/>
    </source>
</evidence>
<dbReference type="InterPro" id="IPR050245">
    <property type="entry name" value="PrsA_foldase"/>
</dbReference>
<keyword evidence="1" id="KW-0697">Rotamase</keyword>
<feature type="domain" description="PpiC" evidence="2">
    <location>
        <begin position="145"/>
        <end position="247"/>
    </location>
</feature>
<dbReference type="SUPFAM" id="SSF54534">
    <property type="entry name" value="FKBP-like"/>
    <property type="match status" value="1"/>
</dbReference>
<dbReference type="InterPro" id="IPR046357">
    <property type="entry name" value="PPIase_dom_sf"/>
</dbReference>
<dbReference type="InterPro" id="IPR000297">
    <property type="entry name" value="PPIase_PpiC"/>
</dbReference>
<dbReference type="AlphaFoldDB" id="A0A540WSJ7"/>
<proteinExistence type="predicted"/>
<dbReference type="OrthoDB" id="5383024at2"/>
<accession>A0A540WSJ7</accession>
<gene>
    <name evidence="3" type="ORF">FJV41_34615</name>
</gene>
<keyword evidence="4" id="KW-1185">Reference proteome</keyword>
<dbReference type="PANTHER" id="PTHR47245">
    <property type="entry name" value="PEPTIDYLPROLYL ISOMERASE"/>
    <property type="match status" value="1"/>
</dbReference>
<organism evidence="3 4">
    <name type="scientific">Myxococcus llanfairpwllgwyngyllgogerychwyrndrobwllllantysiliogogogochensis</name>
    <dbReference type="NCBI Taxonomy" id="2590453"/>
    <lineage>
        <taxon>Bacteria</taxon>
        <taxon>Pseudomonadati</taxon>
        <taxon>Myxococcota</taxon>
        <taxon>Myxococcia</taxon>
        <taxon>Myxococcales</taxon>
        <taxon>Cystobacterineae</taxon>
        <taxon>Myxococcaceae</taxon>
        <taxon>Myxococcus</taxon>
    </lineage>
</organism>
<evidence type="ECO:0000313" key="3">
    <source>
        <dbReference type="EMBL" id="TQF11364.1"/>
    </source>
</evidence>
<dbReference type="PANTHER" id="PTHR47245:SF2">
    <property type="entry name" value="PEPTIDYL-PROLYL CIS-TRANS ISOMERASE HP_0175-RELATED"/>
    <property type="match status" value="1"/>
</dbReference>
<dbReference type="GO" id="GO:0003755">
    <property type="term" value="F:peptidyl-prolyl cis-trans isomerase activity"/>
    <property type="evidence" value="ECO:0007669"/>
    <property type="project" value="UniProtKB-KW"/>
</dbReference>
<evidence type="ECO:0000313" key="4">
    <source>
        <dbReference type="Proteomes" id="UP000315369"/>
    </source>
</evidence>